<gene>
    <name evidence="1" type="ORF">G2W53_018244</name>
</gene>
<reference evidence="1" key="1">
    <citation type="submission" date="2020-09" db="EMBL/GenBank/DDBJ databases">
        <title>Genome-Enabled Discovery of Anthraquinone Biosynthesis in Senna tora.</title>
        <authorList>
            <person name="Kang S.-H."/>
            <person name="Pandey R.P."/>
            <person name="Lee C.-M."/>
            <person name="Sim J.-S."/>
            <person name="Jeong J.-T."/>
            <person name="Choi B.-S."/>
            <person name="Jung M."/>
            <person name="Ginzburg D."/>
            <person name="Zhao K."/>
            <person name="Won S.Y."/>
            <person name="Oh T.-J."/>
            <person name="Yu Y."/>
            <person name="Kim N.-H."/>
            <person name="Lee O.R."/>
            <person name="Lee T.-H."/>
            <person name="Bashyal P."/>
            <person name="Kim T.-S."/>
            <person name="Lee W.-H."/>
            <person name="Kawkins C."/>
            <person name="Kim C.-K."/>
            <person name="Kim J.S."/>
            <person name="Ahn B.O."/>
            <person name="Rhee S.Y."/>
            <person name="Sohng J.K."/>
        </authorList>
    </citation>
    <scope>NUCLEOTIDE SEQUENCE</scope>
    <source>
        <tissue evidence="1">Leaf</tissue>
    </source>
</reference>
<evidence type="ECO:0000313" key="1">
    <source>
        <dbReference type="EMBL" id="KAF7827080.1"/>
    </source>
</evidence>
<dbReference type="AlphaFoldDB" id="A0A834TVK4"/>
<accession>A0A834TVK4</accession>
<dbReference type="Proteomes" id="UP000634136">
    <property type="component" value="Unassembled WGS sequence"/>
</dbReference>
<organism evidence="1 2">
    <name type="scientific">Senna tora</name>
    <dbReference type="NCBI Taxonomy" id="362788"/>
    <lineage>
        <taxon>Eukaryota</taxon>
        <taxon>Viridiplantae</taxon>
        <taxon>Streptophyta</taxon>
        <taxon>Embryophyta</taxon>
        <taxon>Tracheophyta</taxon>
        <taxon>Spermatophyta</taxon>
        <taxon>Magnoliopsida</taxon>
        <taxon>eudicotyledons</taxon>
        <taxon>Gunneridae</taxon>
        <taxon>Pentapetalae</taxon>
        <taxon>rosids</taxon>
        <taxon>fabids</taxon>
        <taxon>Fabales</taxon>
        <taxon>Fabaceae</taxon>
        <taxon>Caesalpinioideae</taxon>
        <taxon>Cassia clade</taxon>
        <taxon>Senna</taxon>
    </lineage>
</organism>
<dbReference type="EMBL" id="JAAIUW010000006">
    <property type="protein sequence ID" value="KAF7827080.1"/>
    <property type="molecule type" value="Genomic_DNA"/>
</dbReference>
<protein>
    <submittedName>
        <fullName evidence="1">Uncharacterized protein</fullName>
    </submittedName>
</protein>
<comment type="caution">
    <text evidence="1">The sequence shown here is derived from an EMBL/GenBank/DDBJ whole genome shotgun (WGS) entry which is preliminary data.</text>
</comment>
<sequence>MNGLTWREVSSSARVPEPSSCRHWWVCSRRSRWVSPSGSSPSVPAVGTVVGGFRRRKVRRNSLHAVSCSVSLGGHLKPQRIAVGDSQTMTTTTSDHVVVWNKREWIGGGCWRVRRREVSRFSPFHAFSAGLLCAKVSVFLLHGEASPAKNLKGVVRSVGRRDNNGSDGLNRNDIRENLAQQNDFKITLKIHLDPNGKRRMEWVLERRVPQPRSPLRFAFSKDPPESHQSQHRFVMQPNKRVNWALQDTTQKNGTKMVKDPSVEELGQVKAQSSLEKIVNSSEGGRNESIRPLALTWVAKGVDKAKKVTEMTGSVLGATSGEGNDYNSSTHASSKEKWVIQEVDLGPSCSGTKVEMTNHSFFDTEPLSSDTSDTETVDADSLISHFENEGEVKRLRMVREWPKGWSKLL</sequence>
<keyword evidence="2" id="KW-1185">Reference proteome</keyword>
<name>A0A834TVK4_9FABA</name>
<evidence type="ECO:0000313" key="2">
    <source>
        <dbReference type="Proteomes" id="UP000634136"/>
    </source>
</evidence>
<proteinExistence type="predicted"/>